<protein>
    <recommendedName>
        <fullName evidence="3">F-box domain-containing protein</fullName>
    </recommendedName>
</protein>
<dbReference type="OrthoDB" id="3220356at2759"/>
<dbReference type="Proteomes" id="UP000027456">
    <property type="component" value="Unassembled WGS sequence"/>
</dbReference>
<accession>A0A074RS88</accession>
<evidence type="ECO:0000313" key="1">
    <source>
        <dbReference type="EMBL" id="KEP49976.1"/>
    </source>
</evidence>
<name>A0A074RS88_9AGAM</name>
<dbReference type="HOGENOM" id="CLU_066925_0_0_1"/>
<gene>
    <name evidence="1" type="ORF">V565_089240</name>
</gene>
<dbReference type="EMBL" id="AZST01000301">
    <property type="protein sequence ID" value="KEP49976.1"/>
    <property type="molecule type" value="Genomic_DNA"/>
</dbReference>
<dbReference type="AlphaFoldDB" id="A0A074RS88"/>
<organism evidence="1 2">
    <name type="scientific">Rhizoctonia solani 123E</name>
    <dbReference type="NCBI Taxonomy" id="1423351"/>
    <lineage>
        <taxon>Eukaryota</taxon>
        <taxon>Fungi</taxon>
        <taxon>Dikarya</taxon>
        <taxon>Basidiomycota</taxon>
        <taxon>Agaricomycotina</taxon>
        <taxon>Agaricomycetes</taxon>
        <taxon>Cantharellales</taxon>
        <taxon>Ceratobasidiaceae</taxon>
        <taxon>Rhizoctonia</taxon>
    </lineage>
</organism>
<comment type="caution">
    <text evidence="1">The sequence shown here is derived from an EMBL/GenBank/DDBJ whole genome shotgun (WGS) entry which is preliminary data.</text>
</comment>
<reference evidence="1 2" key="1">
    <citation type="submission" date="2013-12" db="EMBL/GenBank/DDBJ databases">
        <authorList>
            <person name="Cubeta M."/>
            <person name="Pakala S."/>
            <person name="Fedorova N."/>
            <person name="Thomas E."/>
            <person name="Dean R."/>
            <person name="Jabaji S."/>
            <person name="Neate S."/>
            <person name="Toda T."/>
            <person name="Tavantzis S."/>
            <person name="Vilgalys R."/>
            <person name="Bharathan N."/>
            <person name="Pakala S."/>
            <person name="Losada L.S."/>
            <person name="Zafar N."/>
            <person name="Nierman W."/>
        </authorList>
    </citation>
    <scope>NUCLEOTIDE SEQUENCE [LARGE SCALE GENOMIC DNA]</scope>
    <source>
        <strain evidence="1 2">123E</strain>
    </source>
</reference>
<evidence type="ECO:0008006" key="3">
    <source>
        <dbReference type="Google" id="ProtNLM"/>
    </source>
</evidence>
<keyword evidence="2" id="KW-1185">Reference proteome</keyword>
<evidence type="ECO:0000313" key="2">
    <source>
        <dbReference type="Proteomes" id="UP000027456"/>
    </source>
</evidence>
<sequence>MANLPPELIPFIIPDHTTSLALTLVNKCYNGIVTPILYRHVHIEQVEAIRAFSETMVTGRPILREYPMLLDLSYWPGWVLSDEPYFLVPEIKQILVHLPNLTCLRLSVEQSMTSYLTEESQFPFKLHRLEIMPIKDASFIEFLKAQSEIEEVSLWVDDEDSESQWCTDTTPLQPDILPKLRWIQAGSNTVSSMAPHRPVAYVHLIETLQDLKVHREIAKSLVPLEHLNERIELWEQPWESGIVSRCLPSLNFCWDSLSTYSLQICLSRPGSSLPTTLSLLKEKDTPSHGLEILRNGLSTFTALKKFTLSYWDYSPQRLTPEFCRTIPELSRFDVWKESCPSLEEITLFYITLKKE</sequence>
<proteinExistence type="predicted"/>